<gene>
    <name evidence="1" type="ORF">UFOVP431_64</name>
</gene>
<reference evidence="1" key="1">
    <citation type="submission" date="2020-04" db="EMBL/GenBank/DDBJ databases">
        <authorList>
            <person name="Chiriac C."/>
            <person name="Salcher M."/>
            <person name="Ghai R."/>
            <person name="Kavagutti S V."/>
        </authorList>
    </citation>
    <scope>NUCLEOTIDE SEQUENCE</scope>
</reference>
<organism evidence="1">
    <name type="scientific">uncultured Caudovirales phage</name>
    <dbReference type="NCBI Taxonomy" id="2100421"/>
    <lineage>
        <taxon>Viruses</taxon>
        <taxon>Duplodnaviria</taxon>
        <taxon>Heunggongvirae</taxon>
        <taxon>Uroviricota</taxon>
        <taxon>Caudoviricetes</taxon>
        <taxon>Peduoviridae</taxon>
        <taxon>Maltschvirus</taxon>
        <taxon>Maltschvirus maltsch</taxon>
    </lineage>
</organism>
<proteinExistence type="predicted"/>
<sequence length="185" mass="20506">MRLIRDGRCLRTEAGTLGSFSWVQGITATTLYPLKLSNVLVTMAQEVQVKFTASSDFVDRLEELSASVGVSKADVIKAAIDILEMVAAADREGKAITFTPKELNTKRAVDVVFIGGPADGMRKRLEGRDSSALPAQLSYSLEPLPPCLYPPRLYVEVRFREAVYIRCFRTQGMGGEPVYRWRGNE</sequence>
<dbReference type="EMBL" id="LR796483">
    <property type="protein sequence ID" value="CAB4147971.1"/>
    <property type="molecule type" value="Genomic_DNA"/>
</dbReference>
<protein>
    <submittedName>
        <fullName evidence="1">Uncharacterized protein</fullName>
    </submittedName>
</protein>
<evidence type="ECO:0000313" key="1">
    <source>
        <dbReference type="EMBL" id="CAB4147971.1"/>
    </source>
</evidence>
<name>A0A6J5MPJ4_9CAUD</name>
<accession>A0A6J5MPJ4</accession>